<evidence type="ECO:0000313" key="2">
    <source>
        <dbReference type="Proteomes" id="UP000799429"/>
    </source>
</evidence>
<proteinExistence type="predicted"/>
<protein>
    <submittedName>
        <fullName evidence="1">Uncharacterized protein</fullName>
    </submittedName>
</protein>
<comment type="caution">
    <text evidence="1">The sequence shown here is derived from an EMBL/GenBank/DDBJ whole genome shotgun (WGS) entry which is preliminary data.</text>
</comment>
<accession>A0A9P4VRL1</accession>
<reference evidence="1" key="1">
    <citation type="journal article" date="2020" name="Stud. Mycol.">
        <title>101 Dothideomycetes genomes: a test case for predicting lifestyles and emergence of pathogens.</title>
        <authorList>
            <person name="Haridas S."/>
            <person name="Albert R."/>
            <person name="Binder M."/>
            <person name="Bloem J."/>
            <person name="Labutti K."/>
            <person name="Salamov A."/>
            <person name="Andreopoulos B."/>
            <person name="Baker S."/>
            <person name="Barry K."/>
            <person name="Bills G."/>
            <person name="Bluhm B."/>
            <person name="Cannon C."/>
            <person name="Castanera R."/>
            <person name="Culley D."/>
            <person name="Daum C."/>
            <person name="Ezra D."/>
            <person name="Gonzalez J."/>
            <person name="Henrissat B."/>
            <person name="Kuo A."/>
            <person name="Liang C."/>
            <person name="Lipzen A."/>
            <person name="Lutzoni F."/>
            <person name="Magnuson J."/>
            <person name="Mondo S."/>
            <person name="Nolan M."/>
            <person name="Ohm R."/>
            <person name="Pangilinan J."/>
            <person name="Park H.-J."/>
            <person name="Ramirez L."/>
            <person name="Alfaro M."/>
            <person name="Sun H."/>
            <person name="Tritt A."/>
            <person name="Yoshinaga Y."/>
            <person name="Zwiers L.-H."/>
            <person name="Turgeon B."/>
            <person name="Goodwin S."/>
            <person name="Spatafora J."/>
            <person name="Crous P."/>
            <person name="Grigoriev I."/>
        </authorList>
    </citation>
    <scope>NUCLEOTIDE SEQUENCE</scope>
    <source>
        <strain evidence="1">CBS 101060</strain>
    </source>
</reference>
<gene>
    <name evidence="1" type="ORF">M501DRAFT_991536</name>
</gene>
<sequence length="121" mass="14302">MSQNVDMRKAKRETRRLMKLNARFVGSRGKCDNNNKYLFEGQACFYRLHAVSAFKMVLIKVPYGWDNLYGEWFWLFWRIGELQRVQRWEEKGGRRCAGKKMRRGPNFVAKGSFEVQDAAAI</sequence>
<evidence type="ECO:0000313" key="1">
    <source>
        <dbReference type="EMBL" id="KAF2839505.1"/>
    </source>
</evidence>
<dbReference type="Proteomes" id="UP000799429">
    <property type="component" value="Unassembled WGS sequence"/>
</dbReference>
<keyword evidence="2" id="KW-1185">Reference proteome</keyword>
<dbReference type="AlphaFoldDB" id="A0A9P4VRL1"/>
<name>A0A9P4VRL1_9PEZI</name>
<dbReference type="EMBL" id="MU006094">
    <property type="protein sequence ID" value="KAF2839505.1"/>
    <property type="molecule type" value="Genomic_DNA"/>
</dbReference>
<organism evidence="1 2">
    <name type="scientific">Patellaria atrata CBS 101060</name>
    <dbReference type="NCBI Taxonomy" id="1346257"/>
    <lineage>
        <taxon>Eukaryota</taxon>
        <taxon>Fungi</taxon>
        <taxon>Dikarya</taxon>
        <taxon>Ascomycota</taxon>
        <taxon>Pezizomycotina</taxon>
        <taxon>Dothideomycetes</taxon>
        <taxon>Dothideomycetes incertae sedis</taxon>
        <taxon>Patellariales</taxon>
        <taxon>Patellariaceae</taxon>
        <taxon>Patellaria</taxon>
    </lineage>
</organism>